<gene>
    <name evidence="1" type="primary">GIP_292</name>
    <name evidence="1" type="ORF">NPIL_579841</name>
</gene>
<dbReference type="EMBL" id="BMAW01068772">
    <property type="protein sequence ID" value="GFT65896.1"/>
    <property type="molecule type" value="Genomic_DNA"/>
</dbReference>
<organism evidence="1 2">
    <name type="scientific">Nephila pilipes</name>
    <name type="common">Giant wood spider</name>
    <name type="synonym">Nephila maculata</name>
    <dbReference type="NCBI Taxonomy" id="299642"/>
    <lineage>
        <taxon>Eukaryota</taxon>
        <taxon>Metazoa</taxon>
        <taxon>Ecdysozoa</taxon>
        <taxon>Arthropoda</taxon>
        <taxon>Chelicerata</taxon>
        <taxon>Arachnida</taxon>
        <taxon>Araneae</taxon>
        <taxon>Araneomorphae</taxon>
        <taxon>Entelegynae</taxon>
        <taxon>Araneoidea</taxon>
        <taxon>Nephilidae</taxon>
        <taxon>Nephila</taxon>
    </lineage>
</organism>
<keyword evidence="2" id="KW-1185">Reference proteome</keyword>
<sequence length="159" mass="17519">MQSQNVNNTVCRSPISCYGCGNPGFLKAKCPKCSLKKERASVNAIQMFTCVTSLVTLLDSEVYEATGTVCADTGVRQSVGGELFKFLKNRGPKFTELHLFMRLADGQQYTPLVQKATVPITVCGRTFQTDLIFLPHAKGNPDSTRCCLFKDTRNCNEHA</sequence>
<proteinExistence type="predicted"/>
<name>A0A8X6U1M5_NEPPI</name>
<protein>
    <submittedName>
        <fullName evidence="1">Copia protein</fullName>
    </submittedName>
</protein>
<evidence type="ECO:0000313" key="2">
    <source>
        <dbReference type="Proteomes" id="UP000887013"/>
    </source>
</evidence>
<comment type="caution">
    <text evidence="1">The sequence shown here is derived from an EMBL/GenBank/DDBJ whole genome shotgun (WGS) entry which is preliminary data.</text>
</comment>
<dbReference type="AlphaFoldDB" id="A0A8X6U1M5"/>
<accession>A0A8X6U1M5</accession>
<reference evidence="1" key="1">
    <citation type="submission" date="2020-08" db="EMBL/GenBank/DDBJ databases">
        <title>Multicomponent nature underlies the extraordinary mechanical properties of spider dragline silk.</title>
        <authorList>
            <person name="Kono N."/>
            <person name="Nakamura H."/>
            <person name="Mori M."/>
            <person name="Yoshida Y."/>
            <person name="Ohtoshi R."/>
            <person name="Malay A.D."/>
            <person name="Moran D.A.P."/>
            <person name="Tomita M."/>
            <person name="Numata K."/>
            <person name="Arakawa K."/>
        </authorList>
    </citation>
    <scope>NUCLEOTIDE SEQUENCE</scope>
</reference>
<evidence type="ECO:0000313" key="1">
    <source>
        <dbReference type="EMBL" id="GFT65896.1"/>
    </source>
</evidence>
<dbReference type="Proteomes" id="UP000887013">
    <property type="component" value="Unassembled WGS sequence"/>
</dbReference>
<dbReference type="OrthoDB" id="6449311at2759"/>